<reference evidence="1" key="1">
    <citation type="submission" date="2020-10" db="EMBL/GenBank/DDBJ databases">
        <authorList>
            <person name="Gilroy R."/>
        </authorList>
    </citation>
    <scope>NUCLEOTIDE SEQUENCE</scope>
    <source>
        <strain evidence="1">7293</strain>
    </source>
</reference>
<evidence type="ECO:0000313" key="1">
    <source>
        <dbReference type="EMBL" id="MBO8435829.1"/>
    </source>
</evidence>
<name>A0A9D9H4Q7_9SPIO</name>
<dbReference type="EMBL" id="JADIMT010000034">
    <property type="protein sequence ID" value="MBO8435829.1"/>
    <property type="molecule type" value="Genomic_DNA"/>
</dbReference>
<sequence>MSKESKKTEILNISSKMASEAVELLPEGMKEMALTAFQAVILSYSGEWKKSQDKLRKLRSELYSAEPFSEILSAINEFHLYESLPGDDPMQKKHVTSARLHLRKYLSSDLSHRSEAEIVYAELLKARADYILFCRKGIFMCIVELPESVSVKEEDMVEIARIRGLRTVRTAETSVLLRHENGAVFSASLEEPHLMVIACASLSDDIMESAAYFIRLTSSVMSRFEAKSVYINSVMLDRDDVEEAIADLKENAFPVWFFARCYENKEEDGLMLTAEGAESFGCKSVSIRGLSAEDKAEASNALSLILVYHVYSPSSRKSKSFLINERTYKLLSSDKYSLVFTL</sequence>
<accession>A0A9D9H4Q7</accession>
<proteinExistence type="predicted"/>
<gene>
    <name evidence="1" type="ORF">IAA97_02465</name>
</gene>
<reference evidence="1" key="2">
    <citation type="journal article" date="2021" name="PeerJ">
        <title>Extensive microbial diversity within the chicken gut microbiome revealed by metagenomics and culture.</title>
        <authorList>
            <person name="Gilroy R."/>
            <person name="Ravi A."/>
            <person name="Getino M."/>
            <person name="Pursley I."/>
            <person name="Horton D.L."/>
            <person name="Alikhan N.F."/>
            <person name="Baker D."/>
            <person name="Gharbi K."/>
            <person name="Hall N."/>
            <person name="Watson M."/>
            <person name="Adriaenssens E.M."/>
            <person name="Foster-Nyarko E."/>
            <person name="Jarju S."/>
            <person name="Secka A."/>
            <person name="Antonio M."/>
            <person name="Oren A."/>
            <person name="Chaudhuri R.R."/>
            <person name="La Ragione R."/>
            <person name="Hildebrand F."/>
            <person name="Pallen M.J."/>
        </authorList>
    </citation>
    <scope>NUCLEOTIDE SEQUENCE</scope>
    <source>
        <strain evidence="1">7293</strain>
    </source>
</reference>
<dbReference type="Proteomes" id="UP000823615">
    <property type="component" value="Unassembled WGS sequence"/>
</dbReference>
<protein>
    <submittedName>
        <fullName evidence="1">Uncharacterized protein</fullName>
    </submittedName>
</protein>
<evidence type="ECO:0000313" key="2">
    <source>
        <dbReference type="Proteomes" id="UP000823615"/>
    </source>
</evidence>
<dbReference type="AlphaFoldDB" id="A0A9D9H4Q7"/>
<organism evidence="1 2">
    <name type="scientific">Candidatus Ornithospirochaeta stercoripullorum</name>
    <dbReference type="NCBI Taxonomy" id="2840899"/>
    <lineage>
        <taxon>Bacteria</taxon>
        <taxon>Pseudomonadati</taxon>
        <taxon>Spirochaetota</taxon>
        <taxon>Spirochaetia</taxon>
        <taxon>Spirochaetales</taxon>
        <taxon>Spirochaetaceae</taxon>
        <taxon>Spirochaetaceae incertae sedis</taxon>
        <taxon>Candidatus Ornithospirochaeta</taxon>
    </lineage>
</organism>
<comment type="caution">
    <text evidence="1">The sequence shown here is derived from an EMBL/GenBank/DDBJ whole genome shotgun (WGS) entry which is preliminary data.</text>
</comment>